<accession>A0A1W1UZD0</accession>
<evidence type="ECO:0000313" key="1">
    <source>
        <dbReference type="EMBL" id="SMB86064.1"/>
    </source>
</evidence>
<dbReference type="EMBL" id="FWWU01000008">
    <property type="protein sequence ID" value="SMB86064.1"/>
    <property type="molecule type" value="Genomic_DNA"/>
</dbReference>
<dbReference type="STRING" id="695939.SAMN00790413_03671"/>
<dbReference type="AlphaFoldDB" id="A0A1W1UZD0"/>
<gene>
    <name evidence="1" type="ORF">SAMN00790413_03671</name>
</gene>
<keyword evidence="2" id="KW-1185">Reference proteome</keyword>
<organism evidence="1 2">
    <name type="scientific">Deinococcus hopiensis KR-140</name>
    <dbReference type="NCBI Taxonomy" id="695939"/>
    <lineage>
        <taxon>Bacteria</taxon>
        <taxon>Thermotogati</taxon>
        <taxon>Deinococcota</taxon>
        <taxon>Deinococci</taxon>
        <taxon>Deinococcales</taxon>
        <taxon>Deinococcaceae</taxon>
        <taxon>Deinococcus</taxon>
    </lineage>
</organism>
<evidence type="ECO:0000313" key="2">
    <source>
        <dbReference type="Proteomes" id="UP000192582"/>
    </source>
</evidence>
<name>A0A1W1UZD0_9DEIO</name>
<reference evidence="1 2" key="1">
    <citation type="submission" date="2017-04" db="EMBL/GenBank/DDBJ databases">
        <authorList>
            <person name="Afonso C.L."/>
            <person name="Miller P.J."/>
            <person name="Scott M.A."/>
            <person name="Spackman E."/>
            <person name="Goraichik I."/>
            <person name="Dimitrov K.M."/>
            <person name="Suarez D.L."/>
            <person name="Swayne D.E."/>
        </authorList>
    </citation>
    <scope>NUCLEOTIDE SEQUENCE [LARGE SCALE GENOMIC DNA]</scope>
    <source>
        <strain evidence="1 2">KR-140</strain>
    </source>
</reference>
<protein>
    <submittedName>
        <fullName evidence="1">Uncharacterized protein</fullName>
    </submittedName>
</protein>
<dbReference type="Proteomes" id="UP000192582">
    <property type="component" value="Unassembled WGS sequence"/>
</dbReference>
<proteinExistence type="predicted"/>
<sequence length="44" mass="4705">MKEFAPGPMKSLSRKCAPTPPEARLLGAGDFLPFSVSPGVEQRC</sequence>